<organism evidence="1 2">
    <name type="scientific">Gluconobacter potus</name>
    <dbReference type="NCBI Taxonomy" id="2724927"/>
    <lineage>
        <taxon>Bacteria</taxon>
        <taxon>Pseudomonadati</taxon>
        <taxon>Pseudomonadota</taxon>
        <taxon>Alphaproteobacteria</taxon>
        <taxon>Acetobacterales</taxon>
        <taxon>Acetobacteraceae</taxon>
        <taxon>Gluconobacter</taxon>
    </lineage>
</organism>
<dbReference type="Proteomes" id="UP000075573">
    <property type="component" value="Unassembled WGS sequence"/>
</dbReference>
<evidence type="ECO:0000313" key="1">
    <source>
        <dbReference type="EMBL" id="KXV01690.1"/>
    </source>
</evidence>
<evidence type="ECO:0000313" key="2">
    <source>
        <dbReference type="Proteomes" id="UP000075573"/>
    </source>
</evidence>
<protein>
    <submittedName>
        <fullName evidence="1">Uncharacterized protein</fullName>
    </submittedName>
</protein>
<sequence length="117" mass="12527">MFDRATGAAMRTGEGVSQYGGKLGTVVSSIRDGLGFECIDIKIVYARTDTRINTVQPSKQIPATDMGQEFMASKANVMRVAPSSQCAEKSMMHLPGVGFKQICATGCCLWGRAINCV</sequence>
<accession>A0A149QWL5</accession>
<gene>
    <name evidence="1" type="ORF">AD929_05190</name>
</gene>
<name>A0A149QWL5_9PROT</name>
<reference evidence="1 2" key="1">
    <citation type="submission" date="2015-06" db="EMBL/GenBank/DDBJ databases">
        <title>Improved classification and identification of acetic acid bacteria using matrix-assisted laser desorption/ionization time-of-flight mass spectrometry; Gluconobacter nephelii and Gluconobacter uchimurae are later heterotypic synonyms of Gluconobacter japonicus and Gluconobacter oxydans, respectively.</title>
        <authorList>
            <person name="Li L."/>
            <person name="Cleenwerck I."/>
            <person name="De Vuyst L."/>
            <person name="Vandamme P."/>
        </authorList>
    </citation>
    <scope>NUCLEOTIDE SEQUENCE [LARGE SCALE GENOMIC DNA]</scope>
    <source>
        <strain evidence="1 2">LMG 1764</strain>
    </source>
</reference>
<dbReference type="EMBL" id="LHZB01000107">
    <property type="protein sequence ID" value="KXV01690.1"/>
    <property type="molecule type" value="Genomic_DNA"/>
</dbReference>
<comment type="caution">
    <text evidence="1">The sequence shown here is derived from an EMBL/GenBank/DDBJ whole genome shotgun (WGS) entry which is preliminary data.</text>
</comment>
<proteinExistence type="predicted"/>
<dbReference type="AlphaFoldDB" id="A0A149QWL5"/>